<dbReference type="InterPro" id="IPR051541">
    <property type="entry name" value="PTS_SugarTrans_NitroReg"/>
</dbReference>
<feature type="domain" description="PTS EIIA type-2" evidence="1">
    <location>
        <begin position="1"/>
        <end position="148"/>
    </location>
</feature>
<organism evidence="2 3">
    <name type="scientific">Planococcus massiliensis</name>
    <dbReference type="NCBI Taxonomy" id="1499687"/>
    <lineage>
        <taxon>Bacteria</taxon>
        <taxon>Bacillati</taxon>
        <taxon>Bacillota</taxon>
        <taxon>Bacilli</taxon>
        <taxon>Bacillales</taxon>
        <taxon>Caryophanaceae</taxon>
        <taxon>Planococcus</taxon>
    </lineage>
</organism>
<sequence>MEIEKELVAIELEIDSKESVIAFLGNRLLEKAYVKEGFVESVLKREETFPTGLPTIPFGIAIPHTDGDMVNESKIAFATLKNPVKFLAMGQSGELIDIKVVFMLALKEPAAQLATLQKLVGLFQNPETVSKLAAITSAEELNDLINIKA</sequence>
<dbReference type="STRING" id="1499687.BN1080_02734"/>
<dbReference type="PANTHER" id="PTHR47738:SF3">
    <property type="entry name" value="PHOSPHOTRANSFERASE SYSTEM MANNITOL_FRUCTOSE-SPECIFIC IIA DOMAIN CONTAINING PROTEIN"/>
    <property type="match status" value="1"/>
</dbReference>
<gene>
    <name evidence="2" type="primary">licR_1</name>
    <name evidence="2" type="ORF">BN1080_02734</name>
</gene>
<dbReference type="PROSITE" id="PS51094">
    <property type="entry name" value="PTS_EIIA_TYPE_2"/>
    <property type="match status" value="1"/>
</dbReference>
<dbReference type="Proteomes" id="UP000043699">
    <property type="component" value="Unassembled WGS sequence"/>
</dbReference>
<dbReference type="InterPro" id="IPR016152">
    <property type="entry name" value="PTrfase/Anion_transptr"/>
</dbReference>
<dbReference type="InterPro" id="IPR002178">
    <property type="entry name" value="PTS_EIIA_type-2_dom"/>
</dbReference>
<reference evidence="2 3" key="1">
    <citation type="submission" date="2014-09" db="EMBL/GenBank/DDBJ databases">
        <authorList>
            <person name="Urmite Genomes Urmite Genomes"/>
        </authorList>
    </citation>
    <scope>NUCLEOTIDE SEQUENCE [LARGE SCALE GENOMIC DNA]</scope>
    <source>
        <strain evidence="2 3">ES2</strain>
    </source>
</reference>
<protein>
    <submittedName>
        <fullName evidence="2">Putative licABCH operon regulator</fullName>
    </submittedName>
</protein>
<dbReference type="Gene3D" id="3.40.930.10">
    <property type="entry name" value="Mannitol-specific EII, Chain A"/>
    <property type="match status" value="1"/>
</dbReference>
<evidence type="ECO:0000313" key="2">
    <source>
        <dbReference type="EMBL" id="CEG23730.1"/>
    </source>
</evidence>
<dbReference type="Pfam" id="PF00359">
    <property type="entry name" value="PTS_EIIA_2"/>
    <property type="match status" value="1"/>
</dbReference>
<dbReference type="SUPFAM" id="SSF55804">
    <property type="entry name" value="Phoshotransferase/anion transport protein"/>
    <property type="match status" value="1"/>
</dbReference>
<dbReference type="EMBL" id="CCXS01000001">
    <property type="protein sequence ID" value="CEG23730.1"/>
    <property type="molecule type" value="Genomic_DNA"/>
</dbReference>
<accession>A0A098EPJ9</accession>
<dbReference type="AlphaFoldDB" id="A0A098EPJ9"/>
<dbReference type="PANTHER" id="PTHR47738">
    <property type="entry name" value="PTS SYSTEM FRUCTOSE-LIKE EIIA COMPONENT-RELATED"/>
    <property type="match status" value="1"/>
</dbReference>
<evidence type="ECO:0000259" key="1">
    <source>
        <dbReference type="PROSITE" id="PS51094"/>
    </source>
</evidence>
<name>A0A098EPJ9_9BACL</name>
<evidence type="ECO:0000313" key="3">
    <source>
        <dbReference type="Proteomes" id="UP000043699"/>
    </source>
</evidence>
<proteinExistence type="predicted"/>
<dbReference type="CDD" id="cd00211">
    <property type="entry name" value="PTS_IIA_fru"/>
    <property type="match status" value="1"/>
</dbReference>
<dbReference type="RefSeq" id="WP_052652653.1">
    <property type="nucleotide sequence ID" value="NZ_CCXS01000001.1"/>
</dbReference>
<keyword evidence="3" id="KW-1185">Reference proteome</keyword>